<feature type="compositionally biased region" description="Low complexity" evidence="7">
    <location>
        <begin position="24"/>
        <end position="36"/>
    </location>
</feature>
<evidence type="ECO:0000313" key="10">
    <source>
        <dbReference type="Proteomes" id="UP000237347"/>
    </source>
</evidence>
<organism evidence="9 10">
    <name type="scientific">Quercus suber</name>
    <name type="common">Cork oak</name>
    <dbReference type="NCBI Taxonomy" id="58331"/>
    <lineage>
        <taxon>Eukaryota</taxon>
        <taxon>Viridiplantae</taxon>
        <taxon>Streptophyta</taxon>
        <taxon>Embryophyta</taxon>
        <taxon>Tracheophyta</taxon>
        <taxon>Spermatophyta</taxon>
        <taxon>Magnoliopsida</taxon>
        <taxon>eudicotyledons</taxon>
        <taxon>Gunneridae</taxon>
        <taxon>Pentapetalae</taxon>
        <taxon>rosids</taxon>
        <taxon>fabids</taxon>
        <taxon>Fagales</taxon>
        <taxon>Fagaceae</taxon>
        <taxon>Quercus</taxon>
    </lineage>
</organism>
<feature type="region of interest" description="Disordered" evidence="7">
    <location>
        <begin position="173"/>
        <end position="194"/>
    </location>
</feature>
<evidence type="ECO:0000256" key="2">
    <source>
        <dbReference type="ARBA" id="ARBA00022737"/>
    </source>
</evidence>
<name>A0AAW0K8W4_QUESU</name>
<evidence type="ECO:0000256" key="6">
    <source>
        <dbReference type="ARBA" id="ARBA00023242"/>
    </source>
</evidence>
<dbReference type="PANTHER" id="PTHR32467:SF226">
    <property type="entry name" value="AP2_ERF DOMAIN-CONTAINING PROTEIN"/>
    <property type="match status" value="1"/>
</dbReference>
<reference evidence="9 10" key="1">
    <citation type="journal article" date="2018" name="Sci. Data">
        <title>The draft genome sequence of cork oak.</title>
        <authorList>
            <person name="Ramos A.M."/>
            <person name="Usie A."/>
            <person name="Barbosa P."/>
            <person name="Barros P.M."/>
            <person name="Capote T."/>
            <person name="Chaves I."/>
            <person name="Simoes F."/>
            <person name="Abreu I."/>
            <person name="Carrasquinho I."/>
            <person name="Faro C."/>
            <person name="Guimaraes J.B."/>
            <person name="Mendonca D."/>
            <person name="Nobrega F."/>
            <person name="Rodrigues L."/>
            <person name="Saibo N.J.M."/>
            <person name="Varela M.C."/>
            <person name="Egas C."/>
            <person name="Matos J."/>
            <person name="Miguel C.M."/>
            <person name="Oliveira M.M."/>
            <person name="Ricardo C.P."/>
            <person name="Goncalves S."/>
        </authorList>
    </citation>
    <scope>NUCLEOTIDE SEQUENCE [LARGE SCALE GENOMIC DNA]</scope>
    <source>
        <strain evidence="10">cv. HL8</strain>
    </source>
</reference>
<keyword evidence="10" id="KW-1185">Reference proteome</keyword>
<dbReference type="EMBL" id="PKMF04000379">
    <property type="protein sequence ID" value="KAK7834991.1"/>
    <property type="molecule type" value="Genomic_DNA"/>
</dbReference>
<feature type="region of interest" description="Disordered" evidence="7">
    <location>
        <begin position="1"/>
        <end position="36"/>
    </location>
</feature>
<evidence type="ECO:0000259" key="8">
    <source>
        <dbReference type="PROSITE" id="PS51032"/>
    </source>
</evidence>
<evidence type="ECO:0000256" key="1">
    <source>
        <dbReference type="ARBA" id="ARBA00004123"/>
    </source>
</evidence>
<dbReference type="PROSITE" id="PS51032">
    <property type="entry name" value="AP2_ERF"/>
    <property type="match status" value="2"/>
</dbReference>
<dbReference type="Gene3D" id="3.30.730.10">
    <property type="entry name" value="AP2/ERF domain"/>
    <property type="match status" value="2"/>
</dbReference>
<dbReference type="Pfam" id="PF00847">
    <property type="entry name" value="AP2"/>
    <property type="match status" value="1"/>
</dbReference>
<protein>
    <submittedName>
        <fullName evidence="9">Floral homeotic protein apetala 2</fullName>
    </submittedName>
</protein>
<keyword evidence="6" id="KW-0539">Nucleus</keyword>
<keyword evidence="5" id="KW-0804">Transcription</keyword>
<keyword evidence="4" id="KW-0238">DNA-binding</keyword>
<evidence type="ECO:0000313" key="9">
    <source>
        <dbReference type="EMBL" id="KAK7834991.1"/>
    </source>
</evidence>
<comment type="subcellular location">
    <subcellularLocation>
        <location evidence="1">Nucleus</location>
    </subcellularLocation>
</comment>
<dbReference type="GO" id="GO:0005634">
    <property type="term" value="C:nucleus"/>
    <property type="evidence" value="ECO:0007669"/>
    <property type="project" value="UniProtKB-SubCell"/>
</dbReference>
<dbReference type="CDD" id="cd00018">
    <property type="entry name" value="AP2"/>
    <property type="match status" value="1"/>
</dbReference>
<dbReference type="PRINTS" id="PR00367">
    <property type="entry name" value="ETHRSPELEMNT"/>
</dbReference>
<feature type="domain" description="AP2/ERF" evidence="8">
    <location>
        <begin position="189"/>
        <end position="254"/>
    </location>
</feature>
<keyword evidence="2" id="KW-0677">Repeat</keyword>
<proteinExistence type="predicted"/>
<dbReference type="AlphaFoldDB" id="A0AAW0K8W4"/>
<dbReference type="InterPro" id="IPR036955">
    <property type="entry name" value="AP2/ERF_dom_sf"/>
</dbReference>
<feature type="compositionally biased region" description="Polar residues" evidence="7">
    <location>
        <begin position="105"/>
        <end position="119"/>
    </location>
</feature>
<dbReference type="FunFam" id="3.30.730.10:FF:000002">
    <property type="entry name" value="AP2-like ethylene-responsive transcription factor"/>
    <property type="match status" value="1"/>
</dbReference>
<dbReference type="Proteomes" id="UP000237347">
    <property type="component" value="Unassembled WGS sequence"/>
</dbReference>
<gene>
    <name evidence="9" type="primary">AP2_1</name>
    <name evidence="9" type="ORF">CFP56_023961</name>
</gene>
<dbReference type="InterPro" id="IPR001471">
    <property type="entry name" value="AP2/ERF_dom"/>
</dbReference>
<feature type="domain" description="AP2/ERF" evidence="8">
    <location>
        <begin position="290"/>
        <end position="347"/>
    </location>
</feature>
<evidence type="ECO:0000256" key="5">
    <source>
        <dbReference type="ARBA" id="ARBA00023163"/>
    </source>
</evidence>
<evidence type="ECO:0000256" key="3">
    <source>
        <dbReference type="ARBA" id="ARBA00023015"/>
    </source>
</evidence>
<dbReference type="GO" id="GO:0003677">
    <property type="term" value="F:DNA binding"/>
    <property type="evidence" value="ECO:0007669"/>
    <property type="project" value="UniProtKB-KW"/>
</dbReference>
<feature type="region of interest" description="Disordered" evidence="7">
    <location>
        <begin position="403"/>
        <end position="429"/>
    </location>
</feature>
<evidence type="ECO:0000256" key="4">
    <source>
        <dbReference type="ARBA" id="ARBA00023125"/>
    </source>
</evidence>
<dbReference type="SUPFAM" id="SSF54171">
    <property type="entry name" value="DNA-binding domain"/>
    <property type="match status" value="2"/>
</dbReference>
<keyword evidence="3" id="KW-0805">Transcription regulation</keyword>
<dbReference type="PANTHER" id="PTHR32467">
    <property type="entry name" value="AP2-LIKE ETHYLENE-RESPONSIVE TRANSCRIPTION FACTOR"/>
    <property type="match status" value="1"/>
</dbReference>
<dbReference type="SMART" id="SM00380">
    <property type="entry name" value="AP2"/>
    <property type="match status" value="2"/>
</dbReference>
<accession>A0AAW0K8W4</accession>
<feature type="compositionally biased region" description="Polar residues" evidence="7">
    <location>
        <begin position="7"/>
        <end position="23"/>
    </location>
</feature>
<evidence type="ECO:0000256" key="7">
    <source>
        <dbReference type="SAM" id="MobiDB-lite"/>
    </source>
</evidence>
<comment type="caution">
    <text evidence="9">The sequence shown here is derived from an EMBL/GenBank/DDBJ whole genome shotgun (WGS) entry which is preliminary data.</text>
</comment>
<sequence length="540" mass="57692">MLDLNLSVASQNSGKVSGSSRMESSGTGSFNSSSVVNTGAGGGAGGCAAAGDDDSTSNYDAAFGYSFSILRKDKELDVDHGAGGGGEEEEDEDDSGVRNDRTIQLFPNSGKLSGSSRMESSGTGSFNSSSVVNTGAGGGAGACAAAGDDDSTSNYDAVFGYSFSILRKDKELDVDHGAGGGGEEEEDEDDSGVRNDRTIQLFPVAGDGAVSDVAGWDCGKQVYLGGFDTAHAAARAYDRAAIKFRGIEADINFNISEYDDDIKQMSNFGKDEFVHILRRQSTGFSRGSSKYRGVTLHKCGRWEARMGQFLGKKYIYLGLFDSEIEAARAYDKAAIKCNGREAVTNFEPCSYGGEIFAEADNGEGNQSLDLQLGIALPSFADQEKETVNMSGFNFQHGWDDRPIDGRSRIENSSSATVRAQPPHRPVEASEHAPIWSGVNSSFFSLYKERAMEKRTEVDSLPNWPRQIQGPYGGVNQVPLFSTAASSGFPSLTTTSPSAAVGQLHFPNTTIHPPPFFANNHLHHQHIPFLLQELNQVPGRT</sequence>
<dbReference type="InterPro" id="IPR016177">
    <property type="entry name" value="DNA-bd_dom_sf"/>
</dbReference>
<feature type="region of interest" description="Disordered" evidence="7">
    <location>
        <begin position="77"/>
        <end position="127"/>
    </location>
</feature>
<dbReference type="GO" id="GO:0003700">
    <property type="term" value="F:DNA-binding transcription factor activity"/>
    <property type="evidence" value="ECO:0007669"/>
    <property type="project" value="InterPro"/>
</dbReference>